<dbReference type="EMBL" id="WMBA01000012">
    <property type="protein sequence ID" value="MTD54486.1"/>
    <property type="molecule type" value="Genomic_DNA"/>
</dbReference>
<keyword evidence="2" id="KW-1185">Reference proteome</keyword>
<dbReference type="InterPro" id="IPR029068">
    <property type="entry name" value="Glyas_Bleomycin-R_OHBP_Dase"/>
</dbReference>
<dbReference type="AlphaFoldDB" id="A0A6N7Z540"/>
<gene>
    <name evidence="1" type="ORF">GKO32_10930</name>
</gene>
<dbReference type="SUPFAM" id="SSF54593">
    <property type="entry name" value="Glyoxalase/Bleomycin resistance protein/Dihydroxybiphenyl dioxygenase"/>
    <property type="match status" value="1"/>
</dbReference>
<dbReference type="OrthoDB" id="1492945at2"/>
<organism evidence="1 2">
    <name type="scientific">Amycolatopsis pithecellobii</name>
    <dbReference type="NCBI Taxonomy" id="664692"/>
    <lineage>
        <taxon>Bacteria</taxon>
        <taxon>Bacillati</taxon>
        <taxon>Actinomycetota</taxon>
        <taxon>Actinomycetes</taxon>
        <taxon>Pseudonocardiales</taxon>
        <taxon>Pseudonocardiaceae</taxon>
        <taxon>Amycolatopsis</taxon>
    </lineage>
</organism>
<protein>
    <recommendedName>
        <fullName evidence="3">VOC family protein</fullName>
    </recommendedName>
</protein>
<dbReference type="Gene3D" id="3.10.180.10">
    <property type="entry name" value="2,3-Dihydroxybiphenyl 1,2-Dioxygenase, domain 1"/>
    <property type="match status" value="1"/>
</dbReference>
<reference evidence="1 2" key="1">
    <citation type="submission" date="2019-11" db="EMBL/GenBank/DDBJ databases">
        <title>Draft genome of Amycolatopsis RM579.</title>
        <authorList>
            <person name="Duangmal K."/>
            <person name="Mingma R."/>
        </authorList>
    </citation>
    <scope>NUCLEOTIDE SEQUENCE [LARGE SCALE GENOMIC DNA]</scope>
    <source>
        <strain evidence="1 2">RM579</strain>
    </source>
</reference>
<name>A0A6N7Z540_9PSEU</name>
<evidence type="ECO:0000313" key="1">
    <source>
        <dbReference type="EMBL" id="MTD54486.1"/>
    </source>
</evidence>
<proteinExistence type="predicted"/>
<accession>A0A6N7Z540</accession>
<comment type="caution">
    <text evidence="1">The sequence shown here is derived from an EMBL/GenBank/DDBJ whole genome shotgun (WGS) entry which is preliminary data.</text>
</comment>
<sequence length="117" mass="12474">MPVVREVLARVEVENLDTALETYCSLAGTTDVRRFRFGDIELAWVGPFLLLAGAPPDLERVRRTATLLVTDIGAAQGTITGTGGEILEGPAHAPNGARMIARHADGAVFEYIEVQAG</sequence>
<evidence type="ECO:0000313" key="2">
    <source>
        <dbReference type="Proteomes" id="UP000440096"/>
    </source>
</evidence>
<evidence type="ECO:0008006" key="3">
    <source>
        <dbReference type="Google" id="ProtNLM"/>
    </source>
</evidence>
<dbReference type="Proteomes" id="UP000440096">
    <property type="component" value="Unassembled WGS sequence"/>
</dbReference>